<dbReference type="InterPro" id="IPR036390">
    <property type="entry name" value="WH_DNA-bd_sf"/>
</dbReference>
<accession>A0A939F592</accession>
<keyword evidence="1" id="KW-0805">Transcription regulation</keyword>
<dbReference type="SUPFAM" id="SSF46785">
    <property type="entry name" value="Winged helix' DNA-binding domain"/>
    <property type="match status" value="2"/>
</dbReference>
<sequence length="501" mass="53612">MISPESLPDTTDCQRVGPLERGLSVLRALCAPDADRMRHSDLVRATGLARSTVDRVVSTLDRLALVRSDGREVWLAPRLMEVSGAYLRACGIPAALGPLTERLADEFDESVSVAVPDGDGVRFVLQTRRRRAMAVSFRIGDLLPADRCAPGALFGAGWSEDQWAGDDQHIEPGLIAVAVPVRGRQGRTVCAVSVVSHTSRHTLGSLKDAVLPRLREVRTELEAALAAPRPEDAPRAAPDASREIKRELGPDFLQSLARGIAVLVALGGDRGEGMTLSAVAEATGLARATARRSLLTLEQLGQVACEGRQFRLLPRVLELGCARLSELTLPEIAQPHLTALVERVHESASLVVLDGTDIRYVARVPTERIMSVTITVGTRLPAYATSMGRVLLAGLAPGERPALPAELPALTRHTVTSSREIGRIVDRVAAEGFALVDEELEEGLRSLAVPVRDALGRVVAALNVAQHAGRGTADEARGALLPALRETAELIEADLRAVRPF</sequence>
<evidence type="ECO:0000256" key="2">
    <source>
        <dbReference type="ARBA" id="ARBA00023125"/>
    </source>
</evidence>
<dbReference type="SUPFAM" id="SSF55781">
    <property type="entry name" value="GAF domain-like"/>
    <property type="match status" value="2"/>
</dbReference>
<feature type="domain" description="IclR-ED" evidence="5">
    <location>
        <begin position="78"/>
        <end position="227"/>
    </location>
</feature>
<dbReference type="InterPro" id="IPR005471">
    <property type="entry name" value="Tscrpt_reg_IclR_N"/>
</dbReference>
<dbReference type="Gene3D" id="3.30.450.40">
    <property type="match status" value="3"/>
</dbReference>
<dbReference type="PROSITE" id="PS51078">
    <property type="entry name" value="ICLR_ED"/>
    <property type="match status" value="2"/>
</dbReference>
<dbReference type="SMART" id="SM00346">
    <property type="entry name" value="HTH_ICLR"/>
    <property type="match status" value="2"/>
</dbReference>
<dbReference type="InterPro" id="IPR050707">
    <property type="entry name" value="HTH_MetabolicPath_Reg"/>
</dbReference>
<dbReference type="InterPro" id="IPR014757">
    <property type="entry name" value="Tscrpt_reg_IclR_C"/>
</dbReference>
<comment type="caution">
    <text evidence="6">The sequence shown here is derived from an EMBL/GenBank/DDBJ whole genome shotgun (WGS) entry which is preliminary data.</text>
</comment>
<dbReference type="PANTHER" id="PTHR30136:SF34">
    <property type="entry name" value="TRANSCRIPTIONAL REGULATOR"/>
    <property type="match status" value="1"/>
</dbReference>
<evidence type="ECO:0000313" key="6">
    <source>
        <dbReference type="EMBL" id="MBO0511974.1"/>
    </source>
</evidence>
<dbReference type="PROSITE" id="PS51077">
    <property type="entry name" value="HTH_ICLR"/>
    <property type="match status" value="1"/>
</dbReference>
<dbReference type="GO" id="GO:0045892">
    <property type="term" value="P:negative regulation of DNA-templated transcription"/>
    <property type="evidence" value="ECO:0007669"/>
    <property type="project" value="TreeGrafter"/>
</dbReference>
<feature type="domain" description="IclR-ED" evidence="5">
    <location>
        <begin position="315"/>
        <end position="497"/>
    </location>
</feature>
<keyword evidence="7" id="KW-1185">Reference proteome</keyword>
<feature type="domain" description="HTH iclR-type" evidence="4">
    <location>
        <begin position="253"/>
        <end position="314"/>
    </location>
</feature>
<dbReference type="EMBL" id="JAFLRJ010000081">
    <property type="protein sequence ID" value="MBO0511974.1"/>
    <property type="molecule type" value="Genomic_DNA"/>
</dbReference>
<dbReference type="GO" id="GO:0003700">
    <property type="term" value="F:DNA-binding transcription factor activity"/>
    <property type="evidence" value="ECO:0007669"/>
    <property type="project" value="TreeGrafter"/>
</dbReference>
<keyword evidence="3" id="KW-0804">Transcription</keyword>
<dbReference type="InterPro" id="IPR029016">
    <property type="entry name" value="GAF-like_dom_sf"/>
</dbReference>
<dbReference type="Pfam" id="PF01614">
    <property type="entry name" value="IclR_C"/>
    <property type="match status" value="1"/>
</dbReference>
<protein>
    <submittedName>
        <fullName evidence="6">Helix-turn-helix domain-containing protein</fullName>
    </submittedName>
</protein>
<evidence type="ECO:0000256" key="3">
    <source>
        <dbReference type="ARBA" id="ARBA00023163"/>
    </source>
</evidence>
<evidence type="ECO:0000313" key="7">
    <source>
        <dbReference type="Proteomes" id="UP000664167"/>
    </source>
</evidence>
<organism evidence="6 7">
    <name type="scientific">Streptomyces beijiangensis</name>
    <dbReference type="NCBI Taxonomy" id="163361"/>
    <lineage>
        <taxon>Bacteria</taxon>
        <taxon>Bacillati</taxon>
        <taxon>Actinomycetota</taxon>
        <taxon>Actinomycetes</taxon>
        <taxon>Kitasatosporales</taxon>
        <taxon>Streptomycetaceae</taxon>
        <taxon>Streptomyces</taxon>
    </lineage>
</organism>
<dbReference type="RefSeq" id="WP_206961375.1">
    <property type="nucleotide sequence ID" value="NZ_BAAAJJ010000008.1"/>
</dbReference>
<evidence type="ECO:0000259" key="5">
    <source>
        <dbReference type="PROSITE" id="PS51078"/>
    </source>
</evidence>
<evidence type="ECO:0000259" key="4">
    <source>
        <dbReference type="PROSITE" id="PS51077"/>
    </source>
</evidence>
<dbReference type="AlphaFoldDB" id="A0A939F592"/>
<dbReference type="PANTHER" id="PTHR30136">
    <property type="entry name" value="HELIX-TURN-HELIX TRANSCRIPTIONAL REGULATOR, ICLR FAMILY"/>
    <property type="match status" value="1"/>
</dbReference>
<evidence type="ECO:0000256" key="1">
    <source>
        <dbReference type="ARBA" id="ARBA00023015"/>
    </source>
</evidence>
<keyword evidence="2" id="KW-0238">DNA-binding</keyword>
<dbReference type="InterPro" id="IPR036388">
    <property type="entry name" value="WH-like_DNA-bd_sf"/>
</dbReference>
<gene>
    <name evidence="6" type="ORF">J0695_09125</name>
</gene>
<dbReference type="Gene3D" id="1.10.10.10">
    <property type="entry name" value="Winged helix-like DNA-binding domain superfamily/Winged helix DNA-binding domain"/>
    <property type="match status" value="2"/>
</dbReference>
<proteinExistence type="predicted"/>
<reference evidence="6" key="1">
    <citation type="submission" date="2021-03" db="EMBL/GenBank/DDBJ databases">
        <title>Streptomyces poriferae sp. nov., a novel marine sponge-derived Actinobacteria species with anti-MRSA activity.</title>
        <authorList>
            <person name="Sandoval-Powers M."/>
            <person name="Kralova S."/>
            <person name="Nguyen G.-S."/>
            <person name="Fawwal D."/>
            <person name="Degnes K."/>
            <person name="Klinkenberg G."/>
            <person name="Sletta H."/>
            <person name="Wentzel A."/>
            <person name="Liles M.R."/>
        </authorList>
    </citation>
    <scope>NUCLEOTIDE SEQUENCE</scope>
    <source>
        <strain evidence="6">DSM 41794</strain>
    </source>
</reference>
<dbReference type="GO" id="GO:0003677">
    <property type="term" value="F:DNA binding"/>
    <property type="evidence" value="ECO:0007669"/>
    <property type="project" value="UniProtKB-KW"/>
</dbReference>
<dbReference type="Proteomes" id="UP000664167">
    <property type="component" value="Unassembled WGS sequence"/>
</dbReference>
<name>A0A939F592_9ACTN</name>
<dbReference type="Pfam" id="PF09339">
    <property type="entry name" value="HTH_IclR"/>
    <property type="match status" value="2"/>
</dbReference>